<keyword evidence="2" id="KW-0285">Flavoprotein</keyword>
<proteinExistence type="predicted"/>
<dbReference type="EMBL" id="SZPQ01000033">
    <property type="protein sequence ID" value="TKI04104.1"/>
    <property type="molecule type" value="Genomic_DNA"/>
</dbReference>
<feature type="domain" description="FAD-dependent oxidoreductase 2 FAD-binding" evidence="5">
    <location>
        <begin position="13"/>
        <end position="464"/>
    </location>
</feature>
<evidence type="ECO:0000256" key="4">
    <source>
        <dbReference type="ARBA" id="ARBA00023002"/>
    </source>
</evidence>
<keyword evidence="7" id="KW-1185">Reference proteome</keyword>
<comment type="caution">
    <text evidence="6">The sequence shown here is derived from an EMBL/GenBank/DDBJ whole genome shotgun (WGS) entry which is preliminary data.</text>
</comment>
<protein>
    <submittedName>
        <fullName evidence="6">FAD-dependent oxidoreductase</fullName>
    </submittedName>
</protein>
<dbReference type="InterPro" id="IPR027477">
    <property type="entry name" value="Succ_DH/fumarate_Rdtase_cat_sf"/>
</dbReference>
<gene>
    <name evidence="6" type="ORF">FCN80_19270</name>
</gene>
<dbReference type="PANTHER" id="PTHR43400:SF10">
    <property type="entry name" value="3-OXOSTEROID 1-DEHYDROGENASE"/>
    <property type="match status" value="1"/>
</dbReference>
<reference evidence="6 7" key="1">
    <citation type="submission" date="2019-04" db="EMBL/GenBank/DDBJ databases">
        <authorList>
            <person name="Li M."/>
            <person name="Gao C."/>
        </authorList>
    </citation>
    <scope>NUCLEOTIDE SEQUENCE [LARGE SCALE GENOMIC DNA]</scope>
    <source>
        <strain evidence="6 7">BGMRC 2031</strain>
    </source>
</reference>
<dbReference type="Pfam" id="PF00890">
    <property type="entry name" value="FAD_binding_2"/>
    <property type="match status" value="1"/>
</dbReference>
<comment type="cofactor">
    <cofactor evidence="1">
        <name>FAD</name>
        <dbReference type="ChEBI" id="CHEBI:57692"/>
    </cofactor>
</comment>
<evidence type="ECO:0000313" key="6">
    <source>
        <dbReference type="EMBL" id="TKI04104.1"/>
    </source>
</evidence>
<keyword evidence="4" id="KW-0560">Oxidoreductase</keyword>
<name>A0ABY2SI08_9HYPH</name>
<evidence type="ECO:0000256" key="2">
    <source>
        <dbReference type="ARBA" id="ARBA00022630"/>
    </source>
</evidence>
<accession>A0ABY2SI08</accession>
<dbReference type="Gene3D" id="3.50.50.60">
    <property type="entry name" value="FAD/NAD(P)-binding domain"/>
    <property type="match status" value="1"/>
</dbReference>
<dbReference type="PRINTS" id="PR00411">
    <property type="entry name" value="PNDRDTASEI"/>
</dbReference>
<dbReference type="SUPFAM" id="SSF56425">
    <property type="entry name" value="Succinate dehydrogenase/fumarate reductase flavoprotein, catalytic domain"/>
    <property type="match status" value="1"/>
</dbReference>
<dbReference type="InterPro" id="IPR003953">
    <property type="entry name" value="FAD-dep_OxRdtase_2_FAD-bd"/>
</dbReference>
<organism evidence="6 7">
    <name type="scientific">Martelella alba</name>
    <dbReference type="NCBI Taxonomy" id="2590451"/>
    <lineage>
        <taxon>Bacteria</taxon>
        <taxon>Pseudomonadati</taxon>
        <taxon>Pseudomonadota</taxon>
        <taxon>Alphaproteobacteria</taxon>
        <taxon>Hyphomicrobiales</taxon>
        <taxon>Aurantimonadaceae</taxon>
        <taxon>Martelella</taxon>
    </lineage>
</organism>
<evidence type="ECO:0000256" key="1">
    <source>
        <dbReference type="ARBA" id="ARBA00001974"/>
    </source>
</evidence>
<evidence type="ECO:0000313" key="7">
    <source>
        <dbReference type="Proteomes" id="UP000305202"/>
    </source>
</evidence>
<dbReference type="InterPro" id="IPR050315">
    <property type="entry name" value="FAD-oxidoreductase_2"/>
</dbReference>
<evidence type="ECO:0000256" key="3">
    <source>
        <dbReference type="ARBA" id="ARBA00022827"/>
    </source>
</evidence>
<dbReference type="RefSeq" id="WP_136991846.1">
    <property type="nucleotide sequence ID" value="NZ_SZPQ01000033.1"/>
</dbReference>
<dbReference type="SUPFAM" id="SSF51905">
    <property type="entry name" value="FAD/NAD(P)-binding domain"/>
    <property type="match status" value="1"/>
</dbReference>
<dbReference type="InterPro" id="IPR036188">
    <property type="entry name" value="FAD/NAD-bd_sf"/>
</dbReference>
<dbReference type="PANTHER" id="PTHR43400">
    <property type="entry name" value="FUMARATE REDUCTASE"/>
    <property type="match status" value="1"/>
</dbReference>
<dbReference type="Proteomes" id="UP000305202">
    <property type="component" value="Unassembled WGS sequence"/>
</dbReference>
<keyword evidence="3" id="KW-0274">FAD</keyword>
<evidence type="ECO:0000259" key="5">
    <source>
        <dbReference type="Pfam" id="PF00890"/>
    </source>
</evidence>
<sequence>MSEHNTPVDAQYDLIVIGGGGSGKSAALTAAQGGLRVALLEKMPQTGGTSIYAEGTAAFESSEQQARGAPELAGAHFPTRGEGFRRYMEYSHHRANPDVVRMQVDNTADTIDILKSLGIVYTDVSIYAYEQPLELYTFHRPDGLGAHVQDVLLRACVNAGVDMFTETRAKKIIMDAGAAAGVLAEDSSGNLLHLACQAVIIASGGFGNNPELRKKYAWQARYLDDTYACVPTQNTGDGLTMALEAGADTDNIGALMIIPCARGKTLTSHISGAGSQPVLWVNKTARRFANEQVAMSFADAGNTIARQPEATVYAIIDSETVRHLMEQGSDIGLGDFIPYKLKLSRLLTELEQDIVDGLAWKGDTVQGLANAMGLDATVLGQTVADYNQACDKGVDPLFYKPAKFLRPVRQGPFYAINMTGSVLVSSGGIRVNGNLQVIGRDNLPITGLYAVGNDASGLYGDTYNLDVPGSANGFAHTSGRMAARHVLHALGQHSAA</sequence>
<dbReference type="Gene3D" id="3.90.700.10">
    <property type="entry name" value="Succinate dehydrogenase/fumarate reductase flavoprotein, catalytic domain"/>
    <property type="match status" value="1"/>
</dbReference>